<evidence type="ECO:0000313" key="4">
    <source>
        <dbReference type="EMBL" id="KAJ4154788.1"/>
    </source>
</evidence>
<dbReference type="InterPro" id="IPR019775">
    <property type="entry name" value="WD40_repeat_CS"/>
</dbReference>
<accession>A0A9W8UKS3</accession>
<evidence type="ECO:0000256" key="2">
    <source>
        <dbReference type="ARBA" id="ARBA00022737"/>
    </source>
</evidence>
<dbReference type="PROSITE" id="PS00678">
    <property type="entry name" value="WD_REPEATS_1"/>
    <property type="match status" value="1"/>
</dbReference>
<dbReference type="Proteomes" id="UP001144673">
    <property type="component" value="Chromosome 6"/>
</dbReference>
<dbReference type="InterPro" id="IPR001680">
    <property type="entry name" value="WD40_rpt"/>
</dbReference>
<dbReference type="PROSITE" id="PS50082">
    <property type="entry name" value="WD_REPEATS_2"/>
    <property type="match status" value="1"/>
</dbReference>
<name>A0A9W8UKS3_AKAMU</name>
<evidence type="ECO:0008006" key="6">
    <source>
        <dbReference type="Google" id="ProtNLM"/>
    </source>
</evidence>
<feature type="repeat" description="WD" evidence="3">
    <location>
        <begin position="168"/>
        <end position="209"/>
    </location>
</feature>
<evidence type="ECO:0000256" key="3">
    <source>
        <dbReference type="PROSITE-ProRule" id="PRU00221"/>
    </source>
</evidence>
<dbReference type="PANTHER" id="PTHR19848">
    <property type="entry name" value="WD40 REPEAT PROTEIN"/>
    <property type="match status" value="1"/>
</dbReference>
<comment type="caution">
    <text evidence="4">The sequence shown here is derived from an EMBL/GenBank/DDBJ whole genome shotgun (WGS) entry which is preliminary data.</text>
</comment>
<keyword evidence="1 3" id="KW-0853">WD repeat</keyword>
<organism evidence="4 5">
    <name type="scientific">Akanthomyces muscarius</name>
    <name type="common">Entomopathogenic fungus</name>
    <name type="synonym">Lecanicillium muscarium</name>
    <dbReference type="NCBI Taxonomy" id="2231603"/>
    <lineage>
        <taxon>Eukaryota</taxon>
        <taxon>Fungi</taxon>
        <taxon>Dikarya</taxon>
        <taxon>Ascomycota</taxon>
        <taxon>Pezizomycotina</taxon>
        <taxon>Sordariomycetes</taxon>
        <taxon>Hypocreomycetidae</taxon>
        <taxon>Hypocreales</taxon>
        <taxon>Cordycipitaceae</taxon>
        <taxon>Akanthomyces</taxon>
    </lineage>
</organism>
<dbReference type="SUPFAM" id="SSF50998">
    <property type="entry name" value="Quinoprotein alcohol dehydrogenase-like"/>
    <property type="match status" value="1"/>
</dbReference>
<dbReference type="InterPro" id="IPR015943">
    <property type="entry name" value="WD40/YVTN_repeat-like_dom_sf"/>
</dbReference>
<keyword evidence="2" id="KW-0677">Repeat</keyword>
<dbReference type="AlphaFoldDB" id="A0A9W8UKS3"/>
<dbReference type="KEGG" id="amus:LMH87_000066"/>
<keyword evidence="5" id="KW-1185">Reference proteome</keyword>
<dbReference type="InterPro" id="IPR011047">
    <property type="entry name" value="Quinoprotein_ADH-like_sf"/>
</dbReference>
<dbReference type="Gene3D" id="2.130.10.10">
    <property type="entry name" value="YVTN repeat-like/Quinoprotein amine dehydrogenase"/>
    <property type="match status" value="1"/>
</dbReference>
<sequence length="306" mass="34571">MRTELGPLAERDPPPDLTPLQPISYSALFWMEHFRSSALDTSSDVAMQEKAADIVYNFVHAKYIYWLEALSLLKGLSNLVKPLRELTRFMASLNLEQHQNLLHDATRFLLAHKSSIEVAPMQVYDPALLLSPSRSLIREIFSDKGEEPEWLTIERGVEENWDVSALTFEGHKSDVRCVAYSHDSQRLASGSEDGIIKIWDSSTGDCLLTIESQTGELLTVAFSHDSRQLVSYCNDKPIPLDSKPGRGAISIWETSTGRMRFRIPTGDDWDMISPIIFSHDSQRLTLKSLTTLHIRDVHTGDCLEKV</sequence>
<dbReference type="Pfam" id="PF00400">
    <property type="entry name" value="WD40"/>
    <property type="match status" value="1"/>
</dbReference>
<dbReference type="EMBL" id="JAJHUN010000007">
    <property type="protein sequence ID" value="KAJ4154788.1"/>
    <property type="molecule type" value="Genomic_DNA"/>
</dbReference>
<reference evidence="4" key="1">
    <citation type="journal article" date="2023" name="Access Microbiol">
        <title>De-novo genome assembly for Akanthomyces muscarius, a biocontrol agent of insect agricultural pests.</title>
        <authorList>
            <person name="Erdos Z."/>
            <person name="Studholme D.J."/>
            <person name="Raymond B."/>
            <person name="Sharma M."/>
        </authorList>
    </citation>
    <scope>NUCLEOTIDE SEQUENCE</scope>
    <source>
        <strain evidence="4">Ve6</strain>
    </source>
</reference>
<dbReference type="PROSITE" id="PS50294">
    <property type="entry name" value="WD_REPEATS_REGION"/>
    <property type="match status" value="1"/>
</dbReference>
<evidence type="ECO:0000313" key="5">
    <source>
        <dbReference type="Proteomes" id="UP001144673"/>
    </source>
</evidence>
<proteinExistence type="predicted"/>
<dbReference type="GeneID" id="80887225"/>
<dbReference type="PANTHER" id="PTHR19848:SF8">
    <property type="entry name" value="F-BOX AND WD REPEAT DOMAIN CONTAINING 7"/>
    <property type="match status" value="1"/>
</dbReference>
<dbReference type="RefSeq" id="XP_056054912.1">
    <property type="nucleotide sequence ID" value="XM_056197912.1"/>
</dbReference>
<protein>
    <recommendedName>
        <fullName evidence="6">Vegetative incompatibility protein HET-E-1</fullName>
    </recommendedName>
</protein>
<gene>
    <name evidence="4" type="ORF">LMH87_000066</name>
</gene>
<dbReference type="SMART" id="SM00320">
    <property type="entry name" value="WD40"/>
    <property type="match status" value="2"/>
</dbReference>
<evidence type="ECO:0000256" key="1">
    <source>
        <dbReference type="ARBA" id="ARBA00022574"/>
    </source>
</evidence>